<dbReference type="Pfam" id="PF00176">
    <property type="entry name" value="SNF2-rel_dom"/>
    <property type="match status" value="2"/>
</dbReference>
<dbReference type="PROSITE" id="PS51192">
    <property type="entry name" value="HELICASE_ATP_BIND_1"/>
    <property type="match status" value="1"/>
</dbReference>
<dbReference type="InterPro" id="IPR000330">
    <property type="entry name" value="SNF2_N"/>
</dbReference>
<evidence type="ECO:0000256" key="1">
    <source>
        <dbReference type="ARBA" id="ARBA00022801"/>
    </source>
</evidence>
<dbReference type="Gene3D" id="3.40.50.10810">
    <property type="entry name" value="Tandem AAA-ATPase domain"/>
    <property type="match status" value="2"/>
</dbReference>
<accession>A0A812JSW3</accession>
<gene>
    <name evidence="5" type="primary">Smarca2</name>
    <name evidence="5" type="ORF">SNEC2469_LOCUS2319</name>
</gene>
<dbReference type="PANTHER" id="PTHR10799">
    <property type="entry name" value="SNF2/RAD54 HELICASE FAMILY"/>
    <property type="match status" value="1"/>
</dbReference>
<dbReference type="Gene3D" id="3.40.50.300">
    <property type="entry name" value="P-loop containing nucleotide triphosphate hydrolases"/>
    <property type="match status" value="1"/>
</dbReference>
<dbReference type="CDD" id="cd18793">
    <property type="entry name" value="SF2_C_SNF"/>
    <property type="match status" value="1"/>
</dbReference>
<dbReference type="PROSITE" id="PS51194">
    <property type="entry name" value="HELICASE_CTER"/>
    <property type="match status" value="1"/>
</dbReference>
<dbReference type="GO" id="GO:0008270">
    <property type="term" value="F:zinc ion binding"/>
    <property type="evidence" value="ECO:0007669"/>
    <property type="project" value="InterPro"/>
</dbReference>
<feature type="domain" description="Helicase ATP-binding" evidence="3">
    <location>
        <begin position="201"/>
        <end position="406"/>
    </location>
</feature>
<evidence type="ECO:0000256" key="2">
    <source>
        <dbReference type="SAM" id="MobiDB-lite"/>
    </source>
</evidence>
<sequence length="1642" mass="183358">MLGNVVIAVPASPARIRTIRIDDVVKALEIVAERLGDAGSCDTLQAWAQERRVTPSGQQLTPEAVEKAIDIWKVQKASAKRTAGTLPQTTTPADDNALDGKRRKLSYEERAKERKAEEAKLVEMTKRRFEEVLAEIQGHAEELLRRRSPEALEEFRSTSPGDRRELYTRIVHKEQEPDASPPESLRAELLSHQVEGLEWLASLYVNGLHGILADEMGLGKTIQSIALLLHLQERKQNAGPHLVVAPKSCLGNWQAEFYRFAPSVAVHVLVGDQESREAELSAFERSLRGNQVVVCVTNYEQATCDREDRAAMQSFARAETVQVHRNELLMKTDWQLVIVDEGFGKLQAPRAISRSLDAGHRLKNPETLLHTTMTKLRCRMRLLLTGTPLQNSWSLALTALGNAPLLLAGSRRRHRRGSVARCSLESQSSSSSSSASPIDDWHSGRLNALSSGLDWTRCFVSVLFVDSAQTPGYVRARLAQRLADAAAEWNGMGRVLEFYACSSREQPDSSDGISEVFSEAGMVKDSISEFAQNVGMDSEELQQIFRKLGAGMWASLSQEALREHDVIVALDDAAATAVNEELIRQGLPTGCMLLSDFEWQLLRKKEAFLQTSCADGSGERFQTLESLQAMERHVFEFGEDRRSVADLNVPPWPRRPVGLGKEDSSVGDWRRLHAALLQGSWGIVWFLFLSWQANYCNPLSQAFDHYDAFPRKDEPSTRAQQHRKNWPLHLEMFSPTEWPGGWQVPMFLRQRPATTRSFRVPRRARARPSSHGLMPARWLVPPKKARLLHKEGPMEAEARALLSSCRGLESLRRLESELAAPDAVQGLDSLFFACGVASDRACIQNFVREVSAVAGGLQHKFINEVEVPALSSCLQKALRLEAPESLAEEVASMLRSSGEGRLPMFQAIQIAQKQITGANHRLELGLVALDKAQRKGLSLGPKPLAFLLAGCILAGREFRHAAKEICKALLAAAQRCKMGLGEMLQPGLLEFCCAELGVSRQEMMTPEAESVQLAARAACQAGSSRTGRHGAVLKGDEVLSVGCNRDIRLVSGRCFSVHAELEALLRLPTPAMATGTRCVVVELDDFGIGFCDAHPCKGGCRQALQRFSVAEVLHTTGVYDRPRVLRSVAANPGVISNSLHFLLRSGGPQHALPATLTEARYCDEKPPEAVLDLLLDVERAEKDHKRISELWALLHYLLPDLFTNMLDFKAWFASPFKGSGMNEFEVQLNPEQEQEVCAQTHALLAPFLLQRLKAEAVQFLVDTSLHARRHAKRSVPEDPITVMVTVPLSAWQESAYRDLEKKTLKLLRESVDVTTEQVNNVLMQLRKIVLHPYLFQESYGKDADLFRTSGKVETLDRMLPKLLRFDHKVLIFSQFTSALDILQDYLEWKKIDFVRIDGQVPHTERLARLKRFEHEAVPVFLLSSRAGGLGLNLQAADTVVLFDLDWNPQNDKQAVARVHRVGQTREVRIVRLISQSRVERHMVERCSAKLQMEQKILGAGMFRQATAEQRRGALRAVLGLEAMCTHNRLVSVKDPTGVQLTTPEELNRHLARSEEELRVFMDMDAELLRPRRLLPLELKDAPQLVRCGRLMRPSEAGHLGSMGMWRCGCIHGPGSLAEHGIDIKARKDFFKAKVHTWSCLCT</sequence>
<dbReference type="InterPro" id="IPR027417">
    <property type="entry name" value="P-loop_NTPase"/>
</dbReference>
<proteinExistence type="predicted"/>
<feature type="region of interest" description="Disordered" evidence="2">
    <location>
        <begin position="80"/>
        <end position="101"/>
    </location>
</feature>
<dbReference type="GO" id="GO:0005524">
    <property type="term" value="F:ATP binding"/>
    <property type="evidence" value="ECO:0007669"/>
    <property type="project" value="InterPro"/>
</dbReference>
<dbReference type="SUPFAM" id="SSF52540">
    <property type="entry name" value="P-loop containing nucleoside triphosphate hydrolases"/>
    <property type="match status" value="2"/>
</dbReference>
<comment type="caution">
    <text evidence="5">The sequence shown here is derived from an EMBL/GenBank/DDBJ whole genome shotgun (WGS) entry which is preliminary data.</text>
</comment>
<dbReference type="InterPro" id="IPR014001">
    <property type="entry name" value="Helicase_ATP-bd"/>
</dbReference>
<dbReference type="SMART" id="SM00487">
    <property type="entry name" value="DEXDc"/>
    <property type="match status" value="1"/>
</dbReference>
<evidence type="ECO:0000259" key="4">
    <source>
        <dbReference type="PROSITE" id="PS51194"/>
    </source>
</evidence>
<dbReference type="CDD" id="cd17919">
    <property type="entry name" value="DEXHc_Snf"/>
    <property type="match status" value="1"/>
</dbReference>
<evidence type="ECO:0000313" key="5">
    <source>
        <dbReference type="EMBL" id="CAE7213551.1"/>
    </source>
</evidence>
<dbReference type="Pfam" id="PF00271">
    <property type="entry name" value="Helicase_C"/>
    <property type="match status" value="1"/>
</dbReference>
<feature type="domain" description="Helicase C-terminal" evidence="4">
    <location>
        <begin position="1354"/>
        <end position="1514"/>
    </location>
</feature>
<dbReference type="OrthoDB" id="5857104at2759"/>
<dbReference type="SMART" id="SM00490">
    <property type="entry name" value="HELICc"/>
    <property type="match status" value="1"/>
</dbReference>
<dbReference type="EMBL" id="CAJNJA010006653">
    <property type="protein sequence ID" value="CAE7213551.1"/>
    <property type="molecule type" value="Genomic_DNA"/>
</dbReference>
<dbReference type="InterPro" id="IPR038718">
    <property type="entry name" value="SNF2-like_sf"/>
</dbReference>
<dbReference type="InterPro" id="IPR049730">
    <property type="entry name" value="SNF2/RAD54-like_C"/>
</dbReference>
<organism evidence="5 6">
    <name type="scientific">Symbiodinium necroappetens</name>
    <dbReference type="NCBI Taxonomy" id="1628268"/>
    <lineage>
        <taxon>Eukaryota</taxon>
        <taxon>Sar</taxon>
        <taxon>Alveolata</taxon>
        <taxon>Dinophyceae</taxon>
        <taxon>Suessiales</taxon>
        <taxon>Symbiodiniaceae</taxon>
        <taxon>Symbiodinium</taxon>
    </lineage>
</organism>
<dbReference type="InterPro" id="IPR016192">
    <property type="entry name" value="APOBEC/CMP_deaminase_Zn-bd"/>
</dbReference>
<name>A0A812JSW3_9DINO</name>
<reference evidence="5" key="1">
    <citation type="submission" date="2021-02" db="EMBL/GenBank/DDBJ databases">
        <authorList>
            <person name="Dougan E. K."/>
            <person name="Rhodes N."/>
            <person name="Thang M."/>
            <person name="Chan C."/>
        </authorList>
    </citation>
    <scope>NUCLEOTIDE SEQUENCE</scope>
</reference>
<evidence type="ECO:0000259" key="3">
    <source>
        <dbReference type="PROSITE" id="PS51192"/>
    </source>
</evidence>
<dbReference type="PROSITE" id="PS00903">
    <property type="entry name" value="CYT_DCMP_DEAMINASES_1"/>
    <property type="match status" value="1"/>
</dbReference>
<dbReference type="InterPro" id="IPR001650">
    <property type="entry name" value="Helicase_C-like"/>
</dbReference>
<keyword evidence="1" id="KW-0378">Hydrolase</keyword>
<dbReference type="GO" id="GO:0016787">
    <property type="term" value="F:hydrolase activity"/>
    <property type="evidence" value="ECO:0007669"/>
    <property type="project" value="UniProtKB-KW"/>
</dbReference>
<dbReference type="Proteomes" id="UP000601435">
    <property type="component" value="Unassembled WGS sequence"/>
</dbReference>
<keyword evidence="6" id="KW-1185">Reference proteome</keyword>
<protein>
    <submittedName>
        <fullName evidence="5">Smarca2 protein</fullName>
    </submittedName>
</protein>
<evidence type="ECO:0000313" key="6">
    <source>
        <dbReference type="Proteomes" id="UP000601435"/>
    </source>
</evidence>